<keyword evidence="2" id="KW-1185">Reference proteome</keyword>
<accession>R0L9A8</accession>
<reference evidence="2" key="1">
    <citation type="journal article" date="2013" name="Nat. Genet.">
        <title>The duck genome and transcriptome provide insight into an avian influenza virus reservoir species.</title>
        <authorList>
            <person name="Huang Y."/>
            <person name="Li Y."/>
            <person name="Burt D.W."/>
            <person name="Chen H."/>
            <person name="Zhang Y."/>
            <person name="Qian W."/>
            <person name="Kim H."/>
            <person name="Gan S."/>
            <person name="Zhao Y."/>
            <person name="Li J."/>
            <person name="Yi K."/>
            <person name="Feng H."/>
            <person name="Zhu P."/>
            <person name="Li B."/>
            <person name="Liu Q."/>
            <person name="Fairley S."/>
            <person name="Magor K.E."/>
            <person name="Du Z."/>
            <person name="Hu X."/>
            <person name="Goodman L."/>
            <person name="Tafer H."/>
            <person name="Vignal A."/>
            <person name="Lee T."/>
            <person name="Kim K.W."/>
            <person name="Sheng Z."/>
            <person name="An Y."/>
            <person name="Searle S."/>
            <person name="Herrero J."/>
            <person name="Groenen M.A."/>
            <person name="Crooijmans R.P."/>
            <person name="Faraut T."/>
            <person name="Cai Q."/>
            <person name="Webster R.G."/>
            <person name="Aldridge J.R."/>
            <person name="Warren W.C."/>
            <person name="Bartschat S."/>
            <person name="Kehr S."/>
            <person name="Marz M."/>
            <person name="Stadler P.F."/>
            <person name="Smith J."/>
            <person name="Kraus R.H."/>
            <person name="Zhao Y."/>
            <person name="Ren L."/>
            <person name="Fei J."/>
            <person name="Morisson M."/>
            <person name="Kaiser P."/>
            <person name="Griffin D.K."/>
            <person name="Rao M."/>
            <person name="Pitel F."/>
            <person name="Wang J."/>
            <person name="Li N."/>
        </authorList>
    </citation>
    <scope>NUCLEOTIDE SEQUENCE [LARGE SCALE GENOMIC DNA]</scope>
</reference>
<dbReference type="AlphaFoldDB" id="R0L9A8"/>
<dbReference type="Proteomes" id="UP000296049">
    <property type="component" value="Unassembled WGS sequence"/>
</dbReference>
<name>R0L9A8_ANAPL</name>
<proteinExistence type="predicted"/>
<protein>
    <submittedName>
        <fullName evidence="1">Uncharacterized protein</fullName>
    </submittedName>
</protein>
<sequence>MYQKRCLDFMNLMPLIKTASWQAAFPTPTRRSAQCDTSMQQTAKFSQVALLLVRQHGRPPSRASRVAINIIEHDQVKMTTDLVLNESTSDEVKTIQISGFQAVAVHI</sequence>
<dbReference type="EMBL" id="KB743861">
    <property type="protein sequence ID" value="EOA96842.1"/>
    <property type="molecule type" value="Genomic_DNA"/>
</dbReference>
<evidence type="ECO:0000313" key="1">
    <source>
        <dbReference type="EMBL" id="EOA96842.1"/>
    </source>
</evidence>
<organism evidence="1 2">
    <name type="scientific">Anas platyrhynchos</name>
    <name type="common">Mallard</name>
    <name type="synonym">Anas boschas</name>
    <dbReference type="NCBI Taxonomy" id="8839"/>
    <lineage>
        <taxon>Eukaryota</taxon>
        <taxon>Metazoa</taxon>
        <taxon>Chordata</taxon>
        <taxon>Craniata</taxon>
        <taxon>Vertebrata</taxon>
        <taxon>Euteleostomi</taxon>
        <taxon>Archelosauria</taxon>
        <taxon>Archosauria</taxon>
        <taxon>Dinosauria</taxon>
        <taxon>Saurischia</taxon>
        <taxon>Theropoda</taxon>
        <taxon>Coelurosauria</taxon>
        <taxon>Aves</taxon>
        <taxon>Neognathae</taxon>
        <taxon>Galloanserae</taxon>
        <taxon>Anseriformes</taxon>
        <taxon>Anatidae</taxon>
        <taxon>Anatinae</taxon>
        <taxon>Anas</taxon>
    </lineage>
</organism>
<gene>
    <name evidence="1" type="ORF">Anapl_17883</name>
</gene>
<evidence type="ECO:0000313" key="2">
    <source>
        <dbReference type="Proteomes" id="UP000296049"/>
    </source>
</evidence>